<dbReference type="InterPro" id="IPR006521">
    <property type="entry name" value="Tail_protein_I"/>
</dbReference>
<protein>
    <submittedName>
        <fullName evidence="1">Phage tail protein</fullName>
    </submittedName>
</protein>
<proteinExistence type="predicted"/>
<evidence type="ECO:0000313" key="1">
    <source>
        <dbReference type="EMBL" id="GLS26153.1"/>
    </source>
</evidence>
<dbReference type="EMBL" id="BSPD01000039">
    <property type="protein sequence ID" value="GLS26153.1"/>
    <property type="molecule type" value="Genomic_DNA"/>
</dbReference>
<accession>A0AA37T3L3</accession>
<dbReference type="AlphaFoldDB" id="A0AA37T3L3"/>
<comment type="caution">
    <text evidence="1">The sequence shown here is derived from an EMBL/GenBank/DDBJ whole genome shotgun (WGS) entry which is preliminary data.</text>
</comment>
<name>A0AA37T3L3_9GAMM</name>
<dbReference type="RefSeq" id="WP_232593050.1">
    <property type="nucleotide sequence ID" value="NZ_BSPD01000039.1"/>
</dbReference>
<keyword evidence="2" id="KW-1185">Reference proteome</keyword>
<dbReference type="Pfam" id="PF09684">
    <property type="entry name" value="Tail_P2_I"/>
    <property type="match status" value="1"/>
</dbReference>
<evidence type="ECO:0000313" key="2">
    <source>
        <dbReference type="Proteomes" id="UP001156870"/>
    </source>
</evidence>
<organism evidence="1 2">
    <name type="scientific">Marinibactrum halimedae</name>
    <dbReference type="NCBI Taxonomy" id="1444977"/>
    <lineage>
        <taxon>Bacteria</taxon>
        <taxon>Pseudomonadati</taxon>
        <taxon>Pseudomonadota</taxon>
        <taxon>Gammaproteobacteria</taxon>
        <taxon>Cellvibrionales</taxon>
        <taxon>Cellvibrionaceae</taxon>
        <taxon>Marinibactrum</taxon>
    </lineage>
</organism>
<sequence>MKITLPVWANRGEIKKLKLVFEQWWSKVEGWLALPLAQINPDTCGLIALNLLAWQRGITRMLDEPESLYRRRVKFAFVNAKDAGSVAGIQRIFERLGIGYVEVTERAPGKDWDVIILQLSDGQLSQNQNLLRLLLRTYGRTCRRYEFNLIQPVSLGVSAESIPHTFYYTFAS</sequence>
<gene>
    <name evidence="1" type="ORF">GCM10007877_18680</name>
</gene>
<reference evidence="1 2" key="1">
    <citation type="journal article" date="2014" name="Int. J. Syst. Evol. Microbiol.">
        <title>Complete genome sequence of Corynebacterium casei LMG S-19264T (=DSM 44701T), isolated from a smear-ripened cheese.</title>
        <authorList>
            <consortium name="US DOE Joint Genome Institute (JGI-PGF)"/>
            <person name="Walter F."/>
            <person name="Albersmeier A."/>
            <person name="Kalinowski J."/>
            <person name="Ruckert C."/>
        </authorList>
    </citation>
    <scope>NUCLEOTIDE SEQUENCE [LARGE SCALE GENOMIC DNA]</scope>
    <source>
        <strain evidence="1 2">NBRC 110095</strain>
    </source>
</reference>
<dbReference type="Proteomes" id="UP001156870">
    <property type="component" value="Unassembled WGS sequence"/>
</dbReference>